<dbReference type="Gene3D" id="2.170.140.10">
    <property type="entry name" value="Chitin binding domain"/>
    <property type="match status" value="2"/>
</dbReference>
<evidence type="ECO:0000259" key="8">
    <source>
        <dbReference type="PROSITE" id="PS50940"/>
    </source>
</evidence>
<keyword evidence="10" id="KW-1185">Reference proteome</keyword>
<dbReference type="PROSITE" id="PS50940">
    <property type="entry name" value="CHIT_BIND_II"/>
    <property type="match status" value="3"/>
</dbReference>
<proteinExistence type="predicted"/>
<dbReference type="PANTHER" id="PTHR23301">
    <property type="entry name" value="CHITIN BINDING PERITROPHIN-A"/>
    <property type="match status" value="1"/>
</dbReference>
<dbReference type="InterPro" id="IPR036508">
    <property type="entry name" value="Chitin-bd_dom_sf"/>
</dbReference>
<protein>
    <submittedName>
        <fullName evidence="9">Chitin binding Peritrophin-A domain protein</fullName>
    </submittedName>
</protein>
<keyword evidence="2" id="KW-0147">Chitin-binding</keyword>
<keyword evidence="1" id="KW-0217">Developmental protein</keyword>
<gene>
    <name evidence="9" type="ORF">NECAME_07085</name>
</gene>
<feature type="domain" description="Chitin-binding type-2" evidence="8">
    <location>
        <begin position="168"/>
        <end position="222"/>
    </location>
</feature>
<evidence type="ECO:0000256" key="7">
    <source>
        <dbReference type="SAM" id="MobiDB-lite"/>
    </source>
</evidence>
<organism evidence="9 10">
    <name type="scientific">Necator americanus</name>
    <name type="common">Human hookworm</name>
    <dbReference type="NCBI Taxonomy" id="51031"/>
    <lineage>
        <taxon>Eukaryota</taxon>
        <taxon>Metazoa</taxon>
        <taxon>Ecdysozoa</taxon>
        <taxon>Nematoda</taxon>
        <taxon>Chromadorea</taxon>
        <taxon>Rhabditida</taxon>
        <taxon>Rhabditina</taxon>
        <taxon>Rhabditomorpha</taxon>
        <taxon>Strongyloidea</taxon>
        <taxon>Ancylostomatidae</taxon>
        <taxon>Bunostominae</taxon>
        <taxon>Necator</taxon>
    </lineage>
</organism>
<evidence type="ECO:0000256" key="1">
    <source>
        <dbReference type="ARBA" id="ARBA00022473"/>
    </source>
</evidence>
<dbReference type="Proteomes" id="UP000053676">
    <property type="component" value="Unassembled WGS sequence"/>
</dbReference>
<dbReference type="STRING" id="51031.W2TQH3"/>
<keyword evidence="4" id="KW-0677">Repeat</keyword>
<evidence type="ECO:0000313" key="10">
    <source>
        <dbReference type="Proteomes" id="UP000053676"/>
    </source>
</evidence>
<sequence>MDLMELLQAKPSTTPSAPTSSDYKPPSISSECTDLPDGTFGSQCGSSFVVCSNGVSYTMSCPSDLVFDAKKSRCVYPDECDCVGKPDGLHSLGCIGEFLQCVDGRTYSLYCPAGLVFVEQLGACDVPSACKPTPKPENVSGPLPYEPVMSPGTGAGNGKRQAIYHHTDNSCKDRPDGVITDSDCQPQFTTCLSGTAFVTKCPAGLVYSIAAKLCDYPEACERKDYDKPTTAPAVVAPPAKPDVTYQDTAVGSMYQACRVYRYLNFFD</sequence>
<dbReference type="InterPro" id="IPR002557">
    <property type="entry name" value="Chitin-bd_dom"/>
</dbReference>
<feature type="domain" description="Chitin-binding type-2" evidence="8">
    <location>
        <begin position="94"/>
        <end position="132"/>
    </location>
</feature>
<dbReference type="KEGG" id="nai:NECAME_07085"/>
<accession>W2TQH3</accession>
<evidence type="ECO:0000256" key="4">
    <source>
        <dbReference type="ARBA" id="ARBA00022737"/>
    </source>
</evidence>
<dbReference type="GO" id="GO:0008061">
    <property type="term" value="F:chitin binding"/>
    <property type="evidence" value="ECO:0007669"/>
    <property type="project" value="UniProtKB-KW"/>
</dbReference>
<dbReference type="Pfam" id="PF01607">
    <property type="entry name" value="CBM_14"/>
    <property type="match status" value="2"/>
</dbReference>
<dbReference type="PANTHER" id="PTHR23301:SF0">
    <property type="entry name" value="CHITIN-BINDING TYPE-2 DOMAIN-CONTAINING PROTEIN-RELATED"/>
    <property type="match status" value="1"/>
</dbReference>
<evidence type="ECO:0000313" key="9">
    <source>
        <dbReference type="EMBL" id="ETN84058.1"/>
    </source>
</evidence>
<dbReference type="AlphaFoldDB" id="W2TQH3"/>
<evidence type="ECO:0000256" key="2">
    <source>
        <dbReference type="ARBA" id="ARBA00022669"/>
    </source>
</evidence>
<dbReference type="EMBL" id="KI658036">
    <property type="protein sequence ID" value="ETN84058.1"/>
    <property type="molecule type" value="Genomic_DNA"/>
</dbReference>
<dbReference type="OrthoDB" id="5864486at2759"/>
<reference evidence="10" key="1">
    <citation type="journal article" date="2014" name="Nat. Genet.">
        <title>Genome of the human hookworm Necator americanus.</title>
        <authorList>
            <person name="Tang Y.T."/>
            <person name="Gao X."/>
            <person name="Rosa B.A."/>
            <person name="Abubucker S."/>
            <person name="Hallsworth-Pepin K."/>
            <person name="Martin J."/>
            <person name="Tyagi R."/>
            <person name="Heizer E."/>
            <person name="Zhang X."/>
            <person name="Bhonagiri-Palsikar V."/>
            <person name="Minx P."/>
            <person name="Warren W.C."/>
            <person name="Wang Q."/>
            <person name="Zhan B."/>
            <person name="Hotez P.J."/>
            <person name="Sternberg P.W."/>
            <person name="Dougall A."/>
            <person name="Gaze S.T."/>
            <person name="Mulvenna J."/>
            <person name="Sotillo J."/>
            <person name="Ranganathan S."/>
            <person name="Rabelo E.M."/>
            <person name="Wilson R.K."/>
            <person name="Felgner P.L."/>
            <person name="Bethony J."/>
            <person name="Hawdon J.M."/>
            <person name="Gasser R.B."/>
            <person name="Loukas A."/>
            <person name="Mitreva M."/>
        </authorList>
    </citation>
    <scope>NUCLEOTIDE SEQUENCE [LARGE SCALE GENOMIC DNA]</scope>
</reference>
<dbReference type="GO" id="GO:0005576">
    <property type="term" value="C:extracellular region"/>
    <property type="evidence" value="ECO:0007669"/>
    <property type="project" value="InterPro"/>
</dbReference>
<evidence type="ECO:0000256" key="3">
    <source>
        <dbReference type="ARBA" id="ARBA00022729"/>
    </source>
</evidence>
<feature type="domain" description="Chitin-binding type-2" evidence="8">
    <location>
        <begin position="29"/>
        <end position="84"/>
    </location>
</feature>
<name>W2TQH3_NECAM</name>
<dbReference type="SUPFAM" id="SSF57625">
    <property type="entry name" value="Invertebrate chitin-binding proteins"/>
    <property type="match status" value="3"/>
</dbReference>
<evidence type="ECO:0000256" key="5">
    <source>
        <dbReference type="ARBA" id="ARBA00023157"/>
    </source>
</evidence>
<keyword evidence="6" id="KW-0325">Glycoprotein</keyword>
<dbReference type="Gene3D" id="3.20.20.80">
    <property type="entry name" value="Glycosidases"/>
    <property type="match status" value="1"/>
</dbReference>
<feature type="compositionally biased region" description="Low complexity" evidence="7">
    <location>
        <begin position="11"/>
        <end position="21"/>
    </location>
</feature>
<feature type="region of interest" description="Disordered" evidence="7">
    <location>
        <begin position="1"/>
        <end position="29"/>
    </location>
</feature>
<dbReference type="SMART" id="SM00494">
    <property type="entry name" value="ChtBD2"/>
    <property type="match status" value="3"/>
</dbReference>
<keyword evidence="3" id="KW-0732">Signal</keyword>
<dbReference type="InterPro" id="IPR051940">
    <property type="entry name" value="Chitin_bind-dev_reg"/>
</dbReference>
<dbReference type="OMA" id="RCTHVHE"/>
<evidence type="ECO:0000256" key="6">
    <source>
        <dbReference type="ARBA" id="ARBA00023180"/>
    </source>
</evidence>
<keyword evidence="5" id="KW-1015">Disulfide bond</keyword>